<dbReference type="GO" id="GO:0016787">
    <property type="term" value="F:hydrolase activity"/>
    <property type="evidence" value="ECO:0007669"/>
    <property type="project" value="UniProtKB-KW"/>
</dbReference>
<dbReference type="Proteomes" id="UP000189739">
    <property type="component" value="Unassembled WGS sequence"/>
</dbReference>
<dbReference type="CDD" id="cd18738">
    <property type="entry name" value="PIN_VapC4-5_FitB-like"/>
    <property type="match status" value="1"/>
</dbReference>
<comment type="caution">
    <text evidence="9">The sequence shown here is derived from an EMBL/GenBank/DDBJ whole genome shotgun (WGS) entry which is preliminary data.</text>
</comment>
<accession>A0A1S9PJV2</accession>
<feature type="domain" description="PIN" evidence="8">
    <location>
        <begin position="5"/>
        <end position="111"/>
    </location>
</feature>
<organism evidence="9 10">
    <name type="scientific">Mucilaginibacter pedocola</name>
    <dbReference type="NCBI Taxonomy" id="1792845"/>
    <lineage>
        <taxon>Bacteria</taxon>
        <taxon>Pseudomonadati</taxon>
        <taxon>Bacteroidota</taxon>
        <taxon>Sphingobacteriia</taxon>
        <taxon>Sphingobacteriales</taxon>
        <taxon>Sphingobacteriaceae</taxon>
        <taxon>Mucilaginibacter</taxon>
    </lineage>
</organism>
<evidence type="ECO:0000256" key="2">
    <source>
        <dbReference type="ARBA" id="ARBA00022649"/>
    </source>
</evidence>
<keyword evidence="3" id="KW-0540">Nuclease</keyword>
<dbReference type="Pfam" id="PF01850">
    <property type="entry name" value="PIN"/>
    <property type="match status" value="1"/>
</dbReference>
<dbReference type="InterPro" id="IPR050556">
    <property type="entry name" value="Type_II_TA_system_RNase"/>
</dbReference>
<dbReference type="SUPFAM" id="SSF88723">
    <property type="entry name" value="PIN domain-like"/>
    <property type="match status" value="1"/>
</dbReference>
<comment type="cofactor">
    <cofactor evidence="1">
        <name>Mg(2+)</name>
        <dbReference type="ChEBI" id="CHEBI:18420"/>
    </cofactor>
</comment>
<dbReference type="STRING" id="1792845.BC343_23170"/>
<evidence type="ECO:0000256" key="4">
    <source>
        <dbReference type="ARBA" id="ARBA00022723"/>
    </source>
</evidence>
<evidence type="ECO:0000256" key="1">
    <source>
        <dbReference type="ARBA" id="ARBA00001946"/>
    </source>
</evidence>
<evidence type="ECO:0000256" key="6">
    <source>
        <dbReference type="ARBA" id="ARBA00022842"/>
    </source>
</evidence>
<dbReference type="PANTHER" id="PTHR33653:SF1">
    <property type="entry name" value="RIBONUCLEASE VAPC2"/>
    <property type="match status" value="1"/>
</dbReference>
<sequence>MGKRYLIDTNVVIGYLDNKLPAEAMVMLNDVVDDVSNLSVVSKIEILRFNATPGAYKVLEDFIGESNVIGLTEAVVERTILVCKAHRIKLPDAIIAATALTLDYTLLTRNISDFKNI</sequence>
<evidence type="ECO:0000256" key="5">
    <source>
        <dbReference type="ARBA" id="ARBA00022801"/>
    </source>
</evidence>
<dbReference type="AlphaFoldDB" id="A0A1S9PJV2"/>
<keyword evidence="6" id="KW-0460">Magnesium</keyword>
<dbReference type="InterPro" id="IPR002716">
    <property type="entry name" value="PIN_dom"/>
</dbReference>
<dbReference type="Gene3D" id="3.40.50.1010">
    <property type="entry name" value="5'-nuclease"/>
    <property type="match status" value="1"/>
</dbReference>
<protein>
    <recommendedName>
        <fullName evidence="8">PIN domain-containing protein</fullName>
    </recommendedName>
</protein>
<proteinExistence type="inferred from homology"/>
<dbReference type="EMBL" id="MBTF01000004">
    <property type="protein sequence ID" value="OOQ60868.1"/>
    <property type="molecule type" value="Genomic_DNA"/>
</dbReference>
<keyword evidence="5" id="KW-0378">Hydrolase</keyword>
<evidence type="ECO:0000259" key="8">
    <source>
        <dbReference type="Pfam" id="PF01850"/>
    </source>
</evidence>
<evidence type="ECO:0000313" key="9">
    <source>
        <dbReference type="EMBL" id="OOQ60868.1"/>
    </source>
</evidence>
<dbReference type="GO" id="GO:0046872">
    <property type="term" value="F:metal ion binding"/>
    <property type="evidence" value="ECO:0007669"/>
    <property type="project" value="UniProtKB-KW"/>
</dbReference>
<keyword evidence="4" id="KW-0479">Metal-binding</keyword>
<keyword evidence="10" id="KW-1185">Reference proteome</keyword>
<comment type="similarity">
    <text evidence="7">Belongs to the PINc/VapC protein family.</text>
</comment>
<gene>
    <name evidence="9" type="ORF">BC343_23170</name>
</gene>
<dbReference type="PANTHER" id="PTHR33653">
    <property type="entry name" value="RIBONUCLEASE VAPC2"/>
    <property type="match status" value="1"/>
</dbReference>
<keyword evidence="2" id="KW-1277">Toxin-antitoxin system</keyword>
<evidence type="ECO:0000313" key="10">
    <source>
        <dbReference type="Proteomes" id="UP000189739"/>
    </source>
</evidence>
<evidence type="ECO:0000256" key="3">
    <source>
        <dbReference type="ARBA" id="ARBA00022722"/>
    </source>
</evidence>
<dbReference type="GO" id="GO:0004518">
    <property type="term" value="F:nuclease activity"/>
    <property type="evidence" value="ECO:0007669"/>
    <property type="project" value="UniProtKB-KW"/>
</dbReference>
<reference evidence="9 10" key="1">
    <citation type="submission" date="2016-07" db="EMBL/GenBank/DDBJ databases">
        <title>Genomic analysis of zinc-resistant bacterium Mucilaginibacter pedocola TBZ30.</title>
        <authorList>
            <person name="Huang J."/>
            <person name="Tang J."/>
        </authorList>
    </citation>
    <scope>NUCLEOTIDE SEQUENCE [LARGE SCALE GENOMIC DNA]</scope>
    <source>
        <strain evidence="9 10">TBZ30</strain>
    </source>
</reference>
<name>A0A1S9PJV2_9SPHI</name>
<dbReference type="InterPro" id="IPR029060">
    <property type="entry name" value="PIN-like_dom_sf"/>
</dbReference>
<evidence type="ECO:0000256" key="7">
    <source>
        <dbReference type="ARBA" id="ARBA00038093"/>
    </source>
</evidence>